<evidence type="ECO:0000256" key="4">
    <source>
        <dbReference type="ARBA" id="ARBA00012513"/>
    </source>
</evidence>
<feature type="compositionally biased region" description="Basic and acidic residues" evidence="20">
    <location>
        <begin position="416"/>
        <end position="426"/>
    </location>
</feature>
<dbReference type="PANTHER" id="PTHR45723">
    <property type="entry name" value="SERINE/THREONINE-PROTEIN KINASE RIO1"/>
    <property type="match status" value="1"/>
</dbReference>
<evidence type="ECO:0000256" key="12">
    <source>
        <dbReference type="ARBA" id="ARBA00022777"/>
    </source>
</evidence>
<keyword evidence="8" id="KW-0723">Serine/threonine-protein kinase</keyword>
<dbReference type="FunFam" id="3.30.200.20:FF:000148">
    <property type="entry name" value="Serine/threonine-protein kinase RIO1"/>
    <property type="match status" value="1"/>
</dbReference>
<keyword evidence="7" id="KW-0690">Ribosome biogenesis</keyword>
<evidence type="ECO:0000259" key="21">
    <source>
        <dbReference type="SMART" id="SM00090"/>
    </source>
</evidence>
<evidence type="ECO:0000256" key="6">
    <source>
        <dbReference type="ARBA" id="ARBA00022490"/>
    </source>
</evidence>
<feature type="compositionally biased region" description="Low complexity" evidence="20">
    <location>
        <begin position="365"/>
        <end position="377"/>
    </location>
</feature>
<feature type="region of interest" description="Disordered" evidence="20">
    <location>
        <begin position="668"/>
        <end position="705"/>
    </location>
</feature>
<name>A0AAD4NDY6_9BILA</name>
<keyword evidence="15" id="KW-0460">Magnesium</keyword>
<feature type="compositionally biased region" description="Polar residues" evidence="20">
    <location>
        <begin position="1064"/>
        <end position="1073"/>
    </location>
</feature>
<keyword evidence="10" id="KW-0479">Metal-binding</keyword>
<evidence type="ECO:0000256" key="9">
    <source>
        <dbReference type="ARBA" id="ARBA00022679"/>
    </source>
</evidence>
<comment type="cofactor">
    <cofactor evidence="1">
        <name>Mg(2+)</name>
        <dbReference type="ChEBI" id="CHEBI:18420"/>
    </cofactor>
</comment>
<dbReference type="CDD" id="cd05147">
    <property type="entry name" value="RIO1_euk"/>
    <property type="match status" value="1"/>
</dbReference>
<comment type="subcellular location">
    <subcellularLocation>
        <location evidence="2">Cytoplasm</location>
    </subcellularLocation>
</comment>
<comment type="caution">
    <text evidence="22">The sequence shown here is derived from an EMBL/GenBank/DDBJ whole genome shotgun (WGS) entry which is preliminary data.</text>
</comment>
<feature type="region of interest" description="Disordered" evidence="20">
    <location>
        <begin position="809"/>
        <end position="835"/>
    </location>
</feature>
<dbReference type="InterPro" id="IPR018934">
    <property type="entry name" value="RIO_dom"/>
</dbReference>
<comment type="similarity">
    <text evidence="3">Belongs to the protein kinase superfamily. RIO-type Ser/Thr kinase family.</text>
</comment>
<dbReference type="GO" id="GO:0005737">
    <property type="term" value="C:cytoplasm"/>
    <property type="evidence" value="ECO:0007669"/>
    <property type="project" value="UniProtKB-SubCell"/>
</dbReference>
<evidence type="ECO:0000256" key="1">
    <source>
        <dbReference type="ARBA" id="ARBA00001946"/>
    </source>
</evidence>
<feature type="domain" description="RIO kinase" evidence="21">
    <location>
        <begin position="26"/>
        <end position="262"/>
    </location>
</feature>
<dbReference type="InterPro" id="IPR051272">
    <property type="entry name" value="RIO-type_Ser/Thr_kinase"/>
</dbReference>
<dbReference type="Proteomes" id="UP001201812">
    <property type="component" value="Unassembled WGS sequence"/>
</dbReference>
<feature type="compositionally biased region" description="Basic residues" evidence="20">
    <location>
        <begin position="393"/>
        <end position="404"/>
    </location>
</feature>
<keyword evidence="12" id="KW-0418">Kinase</keyword>
<evidence type="ECO:0000256" key="20">
    <source>
        <dbReference type="SAM" id="MobiDB-lite"/>
    </source>
</evidence>
<evidence type="ECO:0000256" key="5">
    <source>
        <dbReference type="ARBA" id="ARBA00016038"/>
    </source>
</evidence>
<dbReference type="Gene3D" id="1.10.510.10">
    <property type="entry name" value="Transferase(Phosphotransferase) domain 1"/>
    <property type="match status" value="1"/>
</dbReference>
<feature type="coiled-coil region" evidence="19">
    <location>
        <begin position="479"/>
        <end position="518"/>
    </location>
</feature>
<evidence type="ECO:0000256" key="16">
    <source>
        <dbReference type="ARBA" id="ARBA00047899"/>
    </source>
</evidence>
<keyword evidence="13" id="KW-0378">Hydrolase</keyword>
<feature type="region of interest" description="Disordered" evidence="20">
    <location>
        <begin position="1"/>
        <end position="31"/>
    </location>
</feature>
<evidence type="ECO:0000256" key="7">
    <source>
        <dbReference type="ARBA" id="ARBA00022517"/>
    </source>
</evidence>
<dbReference type="EMBL" id="JAKKPZ010000001">
    <property type="protein sequence ID" value="KAI1728382.1"/>
    <property type="molecule type" value="Genomic_DNA"/>
</dbReference>
<evidence type="ECO:0000256" key="3">
    <source>
        <dbReference type="ARBA" id="ARBA00009196"/>
    </source>
</evidence>
<feature type="region of interest" description="Disordered" evidence="20">
    <location>
        <begin position="848"/>
        <end position="915"/>
    </location>
</feature>
<feature type="region of interest" description="Disordered" evidence="20">
    <location>
        <begin position="346"/>
        <end position="432"/>
    </location>
</feature>
<organism evidence="22 23">
    <name type="scientific">Ditylenchus destructor</name>
    <dbReference type="NCBI Taxonomy" id="166010"/>
    <lineage>
        <taxon>Eukaryota</taxon>
        <taxon>Metazoa</taxon>
        <taxon>Ecdysozoa</taxon>
        <taxon>Nematoda</taxon>
        <taxon>Chromadorea</taxon>
        <taxon>Rhabditida</taxon>
        <taxon>Tylenchina</taxon>
        <taxon>Tylenchomorpha</taxon>
        <taxon>Sphaerularioidea</taxon>
        <taxon>Anguinidae</taxon>
        <taxon>Anguininae</taxon>
        <taxon>Ditylenchus</taxon>
    </lineage>
</organism>
<feature type="region of interest" description="Disordered" evidence="20">
    <location>
        <begin position="1019"/>
        <end position="1073"/>
    </location>
</feature>
<dbReference type="GO" id="GO:0046872">
    <property type="term" value="F:metal ion binding"/>
    <property type="evidence" value="ECO:0007669"/>
    <property type="project" value="UniProtKB-KW"/>
</dbReference>
<evidence type="ECO:0000256" key="15">
    <source>
        <dbReference type="ARBA" id="ARBA00022842"/>
    </source>
</evidence>
<dbReference type="InterPro" id="IPR011009">
    <property type="entry name" value="Kinase-like_dom_sf"/>
</dbReference>
<feature type="compositionally biased region" description="Basic and acidic residues" evidence="20">
    <location>
        <begin position="8"/>
        <end position="31"/>
    </location>
</feature>
<dbReference type="InterPro" id="IPR000687">
    <property type="entry name" value="RIO_kinase"/>
</dbReference>
<evidence type="ECO:0000256" key="14">
    <source>
        <dbReference type="ARBA" id="ARBA00022840"/>
    </source>
</evidence>
<keyword evidence="9" id="KW-0808">Transferase</keyword>
<keyword evidence="11" id="KW-0547">Nucleotide-binding</keyword>
<dbReference type="GO" id="GO:0004674">
    <property type="term" value="F:protein serine/threonine kinase activity"/>
    <property type="evidence" value="ECO:0007669"/>
    <property type="project" value="UniProtKB-KW"/>
</dbReference>
<dbReference type="SMART" id="SM00090">
    <property type="entry name" value="RIO"/>
    <property type="match status" value="1"/>
</dbReference>
<evidence type="ECO:0000256" key="10">
    <source>
        <dbReference type="ARBA" id="ARBA00022723"/>
    </source>
</evidence>
<protein>
    <recommendedName>
        <fullName evidence="5">Serine/threonine-protein kinase RIO1</fullName>
        <ecNumber evidence="4">2.7.11.1</ecNumber>
    </recommendedName>
    <alternativeName>
        <fullName evidence="18">Serine/threonine-protein kinase rio1</fullName>
    </alternativeName>
</protein>
<comment type="catalytic activity">
    <reaction evidence="17">
        <text>L-seryl-[protein] + ATP = O-phospho-L-seryl-[protein] + ADP + H(+)</text>
        <dbReference type="Rhea" id="RHEA:17989"/>
        <dbReference type="Rhea" id="RHEA-COMP:9863"/>
        <dbReference type="Rhea" id="RHEA-COMP:11604"/>
        <dbReference type="ChEBI" id="CHEBI:15378"/>
        <dbReference type="ChEBI" id="CHEBI:29999"/>
        <dbReference type="ChEBI" id="CHEBI:30616"/>
        <dbReference type="ChEBI" id="CHEBI:83421"/>
        <dbReference type="ChEBI" id="CHEBI:456216"/>
        <dbReference type="EC" id="2.7.11.1"/>
    </reaction>
</comment>
<dbReference type="AlphaFoldDB" id="A0AAD4NDY6"/>
<evidence type="ECO:0000313" key="23">
    <source>
        <dbReference type="Proteomes" id="UP001201812"/>
    </source>
</evidence>
<evidence type="ECO:0000256" key="18">
    <source>
        <dbReference type="ARBA" id="ARBA00068838"/>
    </source>
</evidence>
<evidence type="ECO:0000256" key="17">
    <source>
        <dbReference type="ARBA" id="ARBA00048679"/>
    </source>
</evidence>
<evidence type="ECO:0000256" key="11">
    <source>
        <dbReference type="ARBA" id="ARBA00022741"/>
    </source>
</evidence>
<evidence type="ECO:0000313" key="22">
    <source>
        <dbReference type="EMBL" id="KAI1728382.1"/>
    </source>
</evidence>
<proteinExistence type="inferred from homology"/>
<keyword evidence="19" id="KW-0175">Coiled coil</keyword>
<comment type="catalytic activity">
    <reaction evidence="16">
        <text>L-threonyl-[protein] + ATP = O-phospho-L-threonyl-[protein] + ADP + H(+)</text>
        <dbReference type="Rhea" id="RHEA:46608"/>
        <dbReference type="Rhea" id="RHEA-COMP:11060"/>
        <dbReference type="Rhea" id="RHEA-COMP:11605"/>
        <dbReference type="ChEBI" id="CHEBI:15378"/>
        <dbReference type="ChEBI" id="CHEBI:30013"/>
        <dbReference type="ChEBI" id="CHEBI:30616"/>
        <dbReference type="ChEBI" id="CHEBI:61977"/>
        <dbReference type="ChEBI" id="CHEBI:456216"/>
        <dbReference type="EC" id="2.7.11.1"/>
    </reaction>
</comment>
<dbReference type="EC" id="2.7.11.1" evidence="4"/>
<keyword evidence="23" id="KW-1185">Reference proteome</keyword>
<evidence type="ECO:0000256" key="2">
    <source>
        <dbReference type="ARBA" id="ARBA00004496"/>
    </source>
</evidence>
<reference evidence="22" key="1">
    <citation type="submission" date="2022-01" db="EMBL/GenBank/DDBJ databases">
        <title>Genome Sequence Resource for Two Populations of Ditylenchus destructor, the Migratory Endoparasitic Phytonematode.</title>
        <authorList>
            <person name="Zhang H."/>
            <person name="Lin R."/>
            <person name="Xie B."/>
        </authorList>
    </citation>
    <scope>NUCLEOTIDE SEQUENCE</scope>
    <source>
        <strain evidence="22">BazhouSP</strain>
    </source>
</reference>
<keyword evidence="14" id="KW-0067">ATP-binding</keyword>
<dbReference type="SUPFAM" id="SSF56112">
    <property type="entry name" value="Protein kinase-like (PK-like)"/>
    <property type="match status" value="1"/>
</dbReference>
<gene>
    <name evidence="22" type="ORF">DdX_00557</name>
</gene>
<evidence type="ECO:0000256" key="13">
    <source>
        <dbReference type="ARBA" id="ARBA00022801"/>
    </source>
</evidence>
<dbReference type="GO" id="GO:0016787">
    <property type="term" value="F:hydrolase activity"/>
    <property type="evidence" value="ECO:0007669"/>
    <property type="project" value="UniProtKB-KW"/>
</dbReference>
<dbReference type="Gene3D" id="3.30.200.20">
    <property type="entry name" value="Phosphorylase Kinase, domain 1"/>
    <property type="match status" value="1"/>
</dbReference>
<accession>A0AAD4NDY6</accession>
<dbReference type="Pfam" id="PF01163">
    <property type="entry name" value="RIO1"/>
    <property type="match status" value="1"/>
</dbReference>
<keyword evidence="6" id="KW-0963">Cytoplasm</keyword>
<dbReference type="PROSITE" id="PS01245">
    <property type="entry name" value="RIO1"/>
    <property type="match status" value="1"/>
</dbReference>
<evidence type="ECO:0000256" key="8">
    <source>
        <dbReference type="ARBA" id="ARBA00022527"/>
    </source>
</evidence>
<dbReference type="GO" id="GO:0042254">
    <property type="term" value="P:ribosome biogenesis"/>
    <property type="evidence" value="ECO:0007669"/>
    <property type="project" value="UniProtKB-KW"/>
</dbReference>
<evidence type="ECO:0000256" key="19">
    <source>
        <dbReference type="SAM" id="Coils"/>
    </source>
</evidence>
<dbReference type="GO" id="GO:0005524">
    <property type="term" value="F:ATP binding"/>
    <property type="evidence" value="ECO:0007669"/>
    <property type="project" value="UniProtKB-KW"/>
</dbReference>
<dbReference type="InterPro" id="IPR018935">
    <property type="entry name" value="RIO_kinase_CS"/>
</dbReference>
<sequence length="1073" mass="120652">MRSGEALIQRHMDSAAKDRRPTKGRDRQDRATVEQVLDPRTRMILFRMIQKGVFETLEGCISTGKEANVYHAVTKDGESLAVKIYKTSILTFKDRDRYVTGEFRYRTGYCRKNPRKMVATWAEKEMRNLQRMHLAGIHVPKPTLLKSHVLVMEFIGCDGWSAPLLKNAELDAELADTLYCDCVRMMRNLYRKCKLVHADLSEYNMLVFDRQLIIIDVSQSVEHDHPHSLEFLRSDITNITRFFKDHGVPVLVPRTLFEIIVDPSIEYDEDVEKMLANQRTNGELPEDGFFMKAFIPHKLDGIETFERDDEMERQGVEINNPFLRVIGKTYDDKKSLATEKKVGFVLPEGGETDNKSVSDSETDTEFSVSETSSAASESSDENDGSNNKEGAKIQKKTRHQRYKRIRGESPMSRKNRKEEVKDDKREKRVNKTMADDSFTRSLYIGKDKAIEVARRREAVDNEMRARREAKIREHNEKILRAAHQKEADLRERARRLQQKELQKQKKVLDRRCAQLEKEKAKKAEILQKAHIATSRTAHLQKKPVYAFGSSTPRELSYLEKLSSDQKSCSSYSKSREVRTPSRIVPSISNQRKSPPHVSGTMTRSVFGTLGASNANGKDVVKRTTPSRLAGNTAKQVENKAKTPIRKPTAHNDVMTQSLYEPNKSVFTAKKSTAGPAPSVTKSTKPPLKSTPVAPKPTTETEEKRPVIRPRKALQNDVVTQNIEESQKAAFEPVITSSNEAQLEIIDDNSLVAKENEIVIETTVTEHATELLQNNSDIKREGLTQGANEPIATENTQEDEEVHAETIVPTGQGMNKDDESQKIDGPGTVYSESMNEPKIMANEVPEEKITDNESQLTGKPNQDIEHNAADNKSAPAAEETVENLAHHSPITSPAVSPPIPPRSTVLAQTDQERESRRQRLNEILQRTRMDEHGSKATTQTVATNGIDATALAQDLLAQRRQKQQLNSLQKNGEGKSAPTLVDELAGLGFFQEQTNMTNIPGQVITQDTSDLIKQTHILPANNNNHQDSKDSSTPSSPTHPPEDPKATMQDPFSVQINGHGYSPAPHNQSPPIEL</sequence>